<keyword evidence="4" id="KW-0175">Coiled coil</keyword>
<proteinExistence type="inferred from homology"/>
<keyword evidence="3" id="KW-0539">Nucleus</keyword>
<dbReference type="EMBL" id="JAPFFF010000058">
    <property type="protein sequence ID" value="KAK8837799.1"/>
    <property type="molecule type" value="Genomic_DNA"/>
</dbReference>
<evidence type="ECO:0000256" key="2">
    <source>
        <dbReference type="ARBA" id="ARBA00009389"/>
    </source>
</evidence>
<gene>
    <name evidence="5" type="ORF">M9Y10_036337</name>
</gene>
<evidence type="ECO:0000256" key="3">
    <source>
        <dbReference type="ARBA" id="ARBA00023242"/>
    </source>
</evidence>
<dbReference type="PANTHER" id="PTHR13168:SF0">
    <property type="entry name" value="C-MYC-BINDING PROTEIN"/>
    <property type="match status" value="1"/>
</dbReference>
<comment type="caution">
    <text evidence="5">The sequence shown here is derived from an EMBL/GenBank/DDBJ whole genome shotgun (WGS) entry which is preliminary data.</text>
</comment>
<keyword evidence="6" id="KW-1185">Reference proteome</keyword>
<dbReference type="InterPro" id="IPR026060">
    <property type="entry name" value="AMY1"/>
</dbReference>
<evidence type="ECO:0000256" key="1">
    <source>
        <dbReference type="ARBA" id="ARBA00004123"/>
    </source>
</evidence>
<dbReference type="Proteomes" id="UP001470230">
    <property type="component" value="Unassembled WGS sequence"/>
</dbReference>
<name>A0ABR2GV42_9EUKA</name>
<evidence type="ECO:0008006" key="7">
    <source>
        <dbReference type="Google" id="ProtNLM"/>
    </source>
</evidence>
<dbReference type="PANTHER" id="PTHR13168">
    <property type="entry name" value="ASSOCIATE OF C-MYC AMY-1"/>
    <property type="match status" value="1"/>
</dbReference>
<sequence length="88" mass="9922">MTESKRENFRKYLESGNVMEALTRALVSLYEEPEQPSDPLNYIRQSIGAGEGVDVDALVRRNQELKEEVASLTQQISEIEAKLNAQPV</sequence>
<comment type="similarity">
    <text evidence="2">Belongs to the AMY1 family.</text>
</comment>
<evidence type="ECO:0000313" key="6">
    <source>
        <dbReference type="Proteomes" id="UP001470230"/>
    </source>
</evidence>
<feature type="coiled-coil region" evidence="4">
    <location>
        <begin position="55"/>
        <end position="82"/>
    </location>
</feature>
<accession>A0ABR2GV42</accession>
<organism evidence="5 6">
    <name type="scientific">Tritrichomonas musculus</name>
    <dbReference type="NCBI Taxonomy" id="1915356"/>
    <lineage>
        <taxon>Eukaryota</taxon>
        <taxon>Metamonada</taxon>
        <taxon>Parabasalia</taxon>
        <taxon>Tritrichomonadida</taxon>
        <taxon>Tritrichomonadidae</taxon>
        <taxon>Tritrichomonas</taxon>
    </lineage>
</organism>
<comment type="subcellular location">
    <subcellularLocation>
        <location evidence="1">Nucleus</location>
    </subcellularLocation>
</comment>
<evidence type="ECO:0000313" key="5">
    <source>
        <dbReference type="EMBL" id="KAK8837799.1"/>
    </source>
</evidence>
<reference evidence="5 6" key="1">
    <citation type="submission" date="2024-04" db="EMBL/GenBank/DDBJ databases">
        <title>Tritrichomonas musculus Genome.</title>
        <authorList>
            <person name="Alves-Ferreira E."/>
            <person name="Grigg M."/>
            <person name="Lorenzi H."/>
            <person name="Galac M."/>
        </authorList>
    </citation>
    <scope>NUCLEOTIDE SEQUENCE [LARGE SCALE GENOMIC DNA]</scope>
    <source>
        <strain evidence="5 6">EAF2021</strain>
    </source>
</reference>
<evidence type="ECO:0000256" key="4">
    <source>
        <dbReference type="SAM" id="Coils"/>
    </source>
</evidence>
<protein>
    <recommendedName>
        <fullName evidence="7">c-Myc-binding protein</fullName>
    </recommendedName>
</protein>
<dbReference type="PRINTS" id="PR02028">
    <property type="entry name" value="CMYCBINDINGP"/>
</dbReference>